<sequence>MLDLVSESDKWTLKTLKQLLDKDKEKKGKKAPNINFRPKKTKNPEKYDGSIELALLRSI</sequence>
<feature type="region of interest" description="Disordered" evidence="1">
    <location>
        <begin position="24"/>
        <end position="45"/>
    </location>
</feature>
<evidence type="ECO:0000313" key="2">
    <source>
        <dbReference type="EMBL" id="RNA06037.1"/>
    </source>
</evidence>
<proteinExistence type="predicted"/>
<name>A0A3M7Q3Q6_BRAPC</name>
<dbReference type="EMBL" id="REGN01007512">
    <property type="protein sequence ID" value="RNA06037.1"/>
    <property type="molecule type" value="Genomic_DNA"/>
</dbReference>
<evidence type="ECO:0000256" key="1">
    <source>
        <dbReference type="SAM" id="MobiDB-lite"/>
    </source>
</evidence>
<keyword evidence="3" id="KW-1185">Reference proteome</keyword>
<organism evidence="2 3">
    <name type="scientific">Brachionus plicatilis</name>
    <name type="common">Marine rotifer</name>
    <name type="synonym">Brachionus muelleri</name>
    <dbReference type="NCBI Taxonomy" id="10195"/>
    <lineage>
        <taxon>Eukaryota</taxon>
        <taxon>Metazoa</taxon>
        <taxon>Spiralia</taxon>
        <taxon>Gnathifera</taxon>
        <taxon>Rotifera</taxon>
        <taxon>Eurotatoria</taxon>
        <taxon>Monogononta</taxon>
        <taxon>Pseudotrocha</taxon>
        <taxon>Ploima</taxon>
        <taxon>Brachionidae</taxon>
        <taxon>Brachionus</taxon>
    </lineage>
</organism>
<dbReference type="AlphaFoldDB" id="A0A3M7Q3Q6"/>
<dbReference type="Proteomes" id="UP000276133">
    <property type="component" value="Unassembled WGS sequence"/>
</dbReference>
<accession>A0A3M7Q3Q6</accession>
<reference evidence="2 3" key="1">
    <citation type="journal article" date="2018" name="Sci. Rep.">
        <title>Genomic signatures of local adaptation to the degree of environmental predictability in rotifers.</title>
        <authorList>
            <person name="Franch-Gras L."/>
            <person name="Hahn C."/>
            <person name="Garcia-Roger E.M."/>
            <person name="Carmona M.J."/>
            <person name="Serra M."/>
            <person name="Gomez A."/>
        </authorList>
    </citation>
    <scope>NUCLEOTIDE SEQUENCE [LARGE SCALE GENOMIC DNA]</scope>
    <source>
        <strain evidence="2">HYR1</strain>
    </source>
</reference>
<gene>
    <name evidence="2" type="ORF">BpHYR1_007804</name>
</gene>
<evidence type="ECO:0000313" key="3">
    <source>
        <dbReference type="Proteomes" id="UP000276133"/>
    </source>
</evidence>
<comment type="caution">
    <text evidence="2">The sequence shown here is derived from an EMBL/GenBank/DDBJ whole genome shotgun (WGS) entry which is preliminary data.</text>
</comment>
<protein>
    <submittedName>
        <fullName evidence="2">Uncharacterized protein</fullName>
    </submittedName>
</protein>